<evidence type="ECO:0000313" key="2">
    <source>
        <dbReference type="Proteomes" id="UP000449710"/>
    </source>
</evidence>
<comment type="caution">
    <text evidence="1">The sequence shown here is derived from an EMBL/GenBank/DDBJ whole genome shotgun (WGS) entry which is preliminary data.</text>
</comment>
<reference evidence="1 2" key="1">
    <citation type="submission" date="2019-04" db="EMBL/GenBank/DDBJ databases">
        <title>Isachenkonia alkalipeptolytica gen. nov. sp. nov. a new anaerobic, alkiliphilic organothrophic bacterium capable to reduce synthesized ferrihydrite isolated from a soda lake.</title>
        <authorList>
            <person name="Toshchakov S.V."/>
            <person name="Zavarzina D.G."/>
            <person name="Zhilina T.N."/>
            <person name="Kostrikina N.A."/>
            <person name="Kublanov I.V."/>
        </authorList>
    </citation>
    <scope>NUCLEOTIDE SEQUENCE [LARGE SCALE GENOMIC DNA]</scope>
    <source>
        <strain evidence="1 2">Z-1701</strain>
    </source>
</reference>
<protein>
    <submittedName>
        <fullName evidence="1">Uncharacterized protein</fullName>
    </submittedName>
</protein>
<dbReference type="AlphaFoldDB" id="A0AA43XKT3"/>
<gene>
    <name evidence="1" type="ORF">ISALK_04120</name>
</gene>
<accession>A0AA43XKT3</accession>
<organism evidence="1 2">
    <name type="scientific">Isachenkonia alkalipeptolytica</name>
    <dbReference type="NCBI Taxonomy" id="2565777"/>
    <lineage>
        <taxon>Bacteria</taxon>
        <taxon>Bacillati</taxon>
        <taxon>Bacillota</taxon>
        <taxon>Clostridia</taxon>
        <taxon>Eubacteriales</taxon>
        <taxon>Clostridiaceae</taxon>
        <taxon>Isachenkonia</taxon>
    </lineage>
</organism>
<dbReference type="EMBL" id="SUMG01000003">
    <property type="protein sequence ID" value="NBG87680.1"/>
    <property type="molecule type" value="Genomic_DNA"/>
</dbReference>
<proteinExistence type="predicted"/>
<evidence type="ECO:0000313" key="1">
    <source>
        <dbReference type="EMBL" id="NBG87680.1"/>
    </source>
</evidence>
<dbReference type="Proteomes" id="UP000449710">
    <property type="component" value="Unassembled WGS sequence"/>
</dbReference>
<sequence>MIRSFMDSNVWDSEFGFINQQEHFEKVWKDVENTTRLYMKDYTEHIRSNYESEDINQAILKHFKTLIDKHETVHEKYYELFNMEAMEEYEEDVDGFKGSILSRQCTVIQKTLNSKSEALRDWKFKFKISTPQELYDTFYNIMTFAEEYEEKCKDLADETGLVEFDRLSDTGLDKLEEDGCYLQGVIGTGILSTVLNALYPHRFPGQFKQGLYALYFLSERKTIDMGSGSSEFLMVKDDMKSKTGIIETEHNYYYPYHVFVLYTQKIHNLINEYIYEHYGIRFPTEYRYVLTNDFYLFVTMCNKESIATLSGNDDINKFNQSV</sequence>
<keyword evidence="2" id="KW-1185">Reference proteome</keyword>
<name>A0AA43XKT3_9CLOT</name>
<dbReference type="RefSeq" id="WP_160719345.1">
    <property type="nucleotide sequence ID" value="NZ_SUMG01000003.1"/>
</dbReference>